<comment type="caution">
    <text evidence="2">The sequence shown here is derived from an EMBL/GenBank/DDBJ whole genome shotgun (WGS) entry which is preliminary data.</text>
</comment>
<proteinExistence type="predicted"/>
<evidence type="ECO:0000313" key="2">
    <source>
        <dbReference type="EMBL" id="MDQ2069593.1"/>
    </source>
</evidence>
<gene>
    <name evidence="2" type="ORF">RBH19_06895</name>
</gene>
<dbReference type="Proteomes" id="UP001239019">
    <property type="component" value="Unassembled WGS sequence"/>
</dbReference>
<dbReference type="EMBL" id="JAVDDT010000003">
    <property type="protein sequence ID" value="MDQ2069593.1"/>
    <property type="molecule type" value="Genomic_DNA"/>
</dbReference>
<evidence type="ECO:0008006" key="4">
    <source>
        <dbReference type="Google" id="ProtNLM"/>
    </source>
</evidence>
<sequence length="191" mass="20482">MRQGKLRLPAGLLLMLLLAAPASHADDSPIGISLFTPIQFPDSHQSITGVRLSLIYGRHHDLKGADLGNLISPISINHLTGELRGAQFGLVNWVEGDVYGAQFALLNRGGNNSNGFQGGLINISGGTGHFLGQWGMVNVNQGHHRGFQLGIVNYAQRLQGLQIGLLNIRSEPSMSMPDASPVVFPIVAWAF</sequence>
<dbReference type="NCBIfam" id="NF047436">
    <property type="entry name" value="LA_2272_repeat"/>
    <property type="match status" value="2"/>
</dbReference>
<accession>A0ABU0W6N6</accession>
<keyword evidence="3" id="KW-1185">Reference proteome</keyword>
<evidence type="ECO:0000256" key="1">
    <source>
        <dbReference type="SAM" id="SignalP"/>
    </source>
</evidence>
<dbReference type="InterPro" id="IPR058093">
    <property type="entry name" value="LA_2272-like"/>
</dbReference>
<reference evidence="2 3" key="1">
    <citation type="submission" date="2023-08" db="EMBL/GenBank/DDBJ databases">
        <title>Whole-genome sequencing of halo(alkali)philic microorganisms from hypersaline lakes.</title>
        <authorList>
            <person name="Sorokin D.Y."/>
            <person name="Abbas B."/>
            <person name="Merkel A.Y."/>
        </authorList>
    </citation>
    <scope>NUCLEOTIDE SEQUENCE [LARGE SCALE GENOMIC DNA]</scope>
    <source>
        <strain evidence="2 3">AB-CW4</strain>
    </source>
</reference>
<name>A0ABU0W6N6_9GAMM</name>
<feature type="chain" id="PRO_5046273799" description="Lipid A 3-O-deacylase PagL" evidence="1">
    <location>
        <begin position="26"/>
        <end position="191"/>
    </location>
</feature>
<protein>
    <recommendedName>
        <fullName evidence="4">Lipid A 3-O-deacylase PagL</fullName>
    </recommendedName>
</protein>
<dbReference type="RefSeq" id="WP_306728091.1">
    <property type="nucleotide sequence ID" value="NZ_JAVDDT010000003.1"/>
</dbReference>
<feature type="signal peptide" evidence="1">
    <location>
        <begin position="1"/>
        <end position="25"/>
    </location>
</feature>
<organism evidence="2 3">
    <name type="scientific">Natronospira bacteriovora</name>
    <dbReference type="NCBI Taxonomy" id="3069753"/>
    <lineage>
        <taxon>Bacteria</taxon>
        <taxon>Pseudomonadati</taxon>
        <taxon>Pseudomonadota</taxon>
        <taxon>Gammaproteobacteria</taxon>
        <taxon>Natronospirales</taxon>
        <taxon>Natronospiraceae</taxon>
        <taxon>Natronospira</taxon>
    </lineage>
</organism>
<keyword evidence="1" id="KW-0732">Signal</keyword>
<evidence type="ECO:0000313" key="3">
    <source>
        <dbReference type="Proteomes" id="UP001239019"/>
    </source>
</evidence>